<accession>A0A8X6TRH2</accession>
<evidence type="ECO:0008006" key="3">
    <source>
        <dbReference type="Google" id="ProtNLM"/>
    </source>
</evidence>
<dbReference type="PANTHER" id="PTHR31511">
    <property type="entry name" value="PROTEIN CBG23764"/>
    <property type="match status" value="1"/>
</dbReference>
<dbReference type="SUPFAM" id="SSF56672">
    <property type="entry name" value="DNA/RNA polymerases"/>
    <property type="match status" value="1"/>
</dbReference>
<dbReference type="Proteomes" id="UP000887013">
    <property type="component" value="Unassembled WGS sequence"/>
</dbReference>
<evidence type="ECO:0000313" key="2">
    <source>
        <dbReference type="Proteomes" id="UP000887013"/>
    </source>
</evidence>
<dbReference type="OrthoDB" id="6421933at2759"/>
<dbReference type="GO" id="GO:0071897">
    <property type="term" value="P:DNA biosynthetic process"/>
    <property type="evidence" value="ECO:0007669"/>
    <property type="project" value="UniProtKB-ARBA"/>
</dbReference>
<dbReference type="AlphaFoldDB" id="A0A8X6TRH2"/>
<protein>
    <recommendedName>
        <fullName evidence="3">DNA-directed DNA polymerase</fullName>
    </recommendedName>
</protein>
<dbReference type="EMBL" id="BMAW01015357">
    <property type="protein sequence ID" value="GFT43175.1"/>
    <property type="molecule type" value="Genomic_DNA"/>
</dbReference>
<evidence type="ECO:0000313" key="1">
    <source>
        <dbReference type="EMBL" id="GFT43175.1"/>
    </source>
</evidence>
<dbReference type="PANTHER" id="PTHR31511:SF12">
    <property type="entry name" value="RHO TERMINATION FACTOR N-TERMINAL DOMAIN-CONTAINING PROTEIN"/>
    <property type="match status" value="1"/>
</dbReference>
<reference evidence="1" key="1">
    <citation type="submission" date="2020-08" db="EMBL/GenBank/DDBJ databases">
        <title>Multicomponent nature underlies the extraordinary mechanical properties of spider dragline silk.</title>
        <authorList>
            <person name="Kono N."/>
            <person name="Nakamura H."/>
            <person name="Mori M."/>
            <person name="Yoshida Y."/>
            <person name="Ohtoshi R."/>
            <person name="Malay A.D."/>
            <person name="Moran D.A.P."/>
            <person name="Tomita M."/>
            <person name="Numata K."/>
            <person name="Arakawa K."/>
        </authorList>
    </citation>
    <scope>NUCLEOTIDE SEQUENCE</scope>
</reference>
<name>A0A8X6TRH2_NEPPI</name>
<dbReference type="InterPro" id="IPR043502">
    <property type="entry name" value="DNA/RNA_pol_sf"/>
</dbReference>
<gene>
    <name evidence="1" type="primary">AVEN_149573_1</name>
    <name evidence="1" type="ORF">NPIL_87651</name>
</gene>
<comment type="caution">
    <text evidence="1">The sequence shown here is derived from an EMBL/GenBank/DDBJ whole genome shotgun (WGS) entry which is preliminary data.</text>
</comment>
<sequence>MHLFIGKGIRGGVALISHRYAKANTFHLPINDSSLPSSYIIYLDANNLYGWAMSQSLPTHGFSWTNEYVNYIDILDDSDTDYILDLEYPQELHDLHNCYPLAPDKIEVNISECSSYTKSLKV</sequence>
<organism evidence="1 2">
    <name type="scientific">Nephila pilipes</name>
    <name type="common">Giant wood spider</name>
    <name type="synonym">Nephila maculata</name>
    <dbReference type="NCBI Taxonomy" id="299642"/>
    <lineage>
        <taxon>Eukaryota</taxon>
        <taxon>Metazoa</taxon>
        <taxon>Ecdysozoa</taxon>
        <taxon>Arthropoda</taxon>
        <taxon>Chelicerata</taxon>
        <taxon>Arachnida</taxon>
        <taxon>Araneae</taxon>
        <taxon>Araneomorphae</taxon>
        <taxon>Entelegynae</taxon>
        <taxon>Araneoidea</taxon>
        <taxon>Nephilidae</taxon>
        <taxon>Nephila</taxon>
    </lineage>
</organism>
<keyword evidence="2" id="KW-1185">Reference proteome</keyword>
<proteinExistence type="predicted"/>